<keyword evidence="10" id="KW-0560">Oxidoreductase</keyword>
<comment type="similarity">
    <text evidence="2">Belongs to the RdRP family.</text>
</comment>
<sequence>MSSRHHVRILVGQGSKFVTRRGFTTSLRRRAGAEAGDLQAKVAGGASSAGSGWSTRAVWAVAAGAGLVGCGVSSMMLLRNDSSKLVATSVAVRNEPENRYATMPEMEQAIQEIIDEIGDEDLISTDPEDLHRHGYSSWSSVNPDNLPVAVAYPRNTEQVAAIARICYKYRVPIIPYSGGSSLEGNFSAPYGGVSIDFAYMDQIIQFNKEDMDIVVQPSIGWQDLNETLAKMGSGLFFPIDPGPSAKIGGMIGTNCSGTNAVKYGTMKDWIINLTVVLADGRVIKTRRRPRKSSAGYNLNSLFVGSEGTLGIVTEATLKLAVVPEEFSVAVVPFPSIRDAASVAAGVMQAGIPVASMEIMDEVQMRVVNLGGATAPRVWEERPTLFFKFAGSKASVQDNIDRVQEIAKANKGGKFEFAKDAQEQKLLWSARKESLWSMLALRKGDEDVWSTDVAVPFSRLADLIEISKKEMDDLGLFASILGHIGDGNFHESIMYDRSNKEEREKVERCVKNMVRRALDMGGTCTGEHGIGWGKKESLVWEVGPETIGVMQTIKSSLDPLWIMNPGKIIDVPWMEGHELKREDVVAPVRAPSTNFQQAKEWSIDLQGTAMPANKMVRVEGWESWDEVEVKVHGLPKDIELAQLWDIFSRHGEITRIDVFSRSPTDTTMSAKLCFEPPPSYAFWEAEPYIVMHPDKVRELRLDVVPVVEASDKWILSKISSRKGPSRKYARTMKLQLREIKFGCRTGEQTMAVKRTFSSTQKQRDLKMEVNSQREQLTIYLPMRPTPENGLRVSAGYKLEIDIPSLKQVFETAASDGHRALTFSVPYPPRYFRRVENLRSSIQEDERIWRERDGWNRVTEFVKDHIEPLRHPVALHTDIRDPEYMEIGKWLTFSLLVDVQNDKARQSFDNITAFLKDLNVSLEPNEKFEFRSDMKQTVWDFLRHDPGINNSAALAQLEENVPALPFAVRYQLEVCLSKGILDEHNVTAEFLLKLAELGPEKARHHLEWLADQEKPEYNPMSLFENPDAEFYYPNTNLPHYCTLVRKVNITPTRICFSTPTLEKSNRVTRKYNLDQDRFLRVQFVNETENDRIKASKFRDADDDMWRKLLRVLFQGIQIGDRNYEFLAFGSSQLRQAGAYFFCPTDHLSCDQVRSWMGNFDHIKIIAKYAARLGQCFSTTREIRRVGKPEIRRIPDIERNGYCFTDGVGMISEFLSRIVIEEMELDVFDEPSTFQFRMGGHKGVLVNWPQAKGMEVLVRASQEKFEAEYNGLEVIKCAKYATATLNRQTIVILECLGVPIKAFMGLLEIQLGQYKKSEEDDQVAIELLTKFVDENHTTLAIADLIKAGFKDIHEPFVLNVLTLWRAWSMKLLKEKARILVDKSAFVLGCVDETGTLKGHSVETEGSKVKDISQLPEIFLQISDPKLNHQKRIITGVCIVGRNPSLHPGDIRVVHAVDNPELHHLKDVVVFPSTGDRPIPNMLSGGDLDGDDFFIIWEPSLIPDEWNFPPMNYSGPKPEERTEDVSVEDLCNFFVQYLQKDVLGLIATNHLAFADEMGPKSDICLRLAELHSDAVDFPKTGKPADYSHKKLRAKIWPHFMDKKGNSRRSCKALGVIYDKLDRETFQFKPNWEDAFDQRILKRYQLDHDILKAARTIKTQYDMSTRRLLAQQNLATEFELWTGFAMSKAPGETEYKRQETLGHEFDALKQRFRELCYEKAGGRSPDKIDPFVAAMYKVTEEEVKIALFERERGPINDAGRIIQPPAYEARSMPLITFPWIFYECMIRIAGRSIETCN</sequence>
<dbReference type="InterPro" id="IPR057596">
    <property type="entry name" value="RDRP_core"/>
</dbReference>
<evidence type="ECO:0000256" key="3">
    <source>
        <dbReference type="ARBA" id="ARBA00008000"/>
    </source>
</evidence>
<dbReference type="InterPro" id="IPR016166">
    <property type="entry name" value="FAD-bd_PCMH"/>
</dbReference>
<dbReference type="SUPFAM" id="SSF56176">
    <property type="entry name" value="FAD-binding/transporter-associated domain-like"/>
    <property type="match status" value="1"/>
</dbReference>
<dbReference type="Pfam" id="PF02913">
    <property type="entry name" value="FAD-oxidase_C"/>
    <property type="match status" value="1"/>
</dbReference>
<dbReference type="Gene3D" id="3.30.465.10">
    <property type="match status" value="1"/>
</dbReference>
<evidence type="ECO:0000313" key="16">
    <source>
        <dbReference type="Proteomes" id="UP000813444"/>
    </source>
</evidence>
<comment type="similarity">
    <text evidence="3">Belongs to the FAD-binding oxidoreductase/transferase type 4 family.</text>
</comment>
<dbReference type="FunFam" id="3.30.465.10:FF:000014">
    <property type="entry name" value="D-lactate dehydrogenase (Cytochrome), putative"/>
    <property type="match status" value="1"/>
</dbReference>
<dbReference type="InterPro" id="IPR004113">
    <property type="entry name" value="FAD-bd_oxidored_4_C"/>
</dbReference>
<keyword evidence="5" id="KW-0285">Flavoprotein</keyword>
<keyword evidence="11" id="KW-0943">RNA-mediated gene silencing</keyword>
<dbReference type="PANTHER" id="PTHR23079">
    <property type="entry name" value="RNA-DEPENDENT RNA POLYMERASE"/>
    <property type="match status" value="1"/>
</dbReference>
<keyword evidence="7" id="KW-0548">Nucleotidyltransferase</keyword>
<dbReference type="GO" id="GO:0003968">
    <property type="term" value="F:RNA-directed RNA polymerase activity"/>
    <property type="evidence" value="ECO:0007669"/>
    <property type="project" value="UniProtKB-KW"/>
</dbReference>
<gene>
    <name evidence="15" type="ORF">B0I35DRAFT_484099</name>
</gene>
<keyword evidence="16" id="KW-1185">Reference proteome</keyword>
<dbReference type="InterPro" id="IPR016169">
    <property type="entry name" value="FAD-bd_PCMH_sub2"/>
</dbReference>
<dbReference type="Gene3D" id="3.30.70.2740">
    <property type="match status" value="1"/>
</dbReference>
<dbReference type="SUPFAM" id="SSF55103">
    <property type="entry name" value="FAD-linked oxidases, C-terminal domain"/>
    <property type="match status" value="1"/>
</dbReference>
<dbReference type="EMBL" id="JAGPNK010000020">
    <property type="protein sequence ID" value="KAH7304903.1"/>
    <property type="molecule type" value="Genomic_DNA"/>
</dbReference>
<proteinExistence type="inferred from homology"/>
<evidence type="ECO:0000259" key="14">
    <source>
        <dbReference type="PROSITE" id="PS51387"/>
    </source>
</evidence>
<evidence type="ECO:0000256" key="9">
    <source>
        <dbReference type="ARBA" id="ARBA00022884"/>
    </source>
</evidence>
<comment type="catalytic activity">
    <reaction evidence="12">
        <text>RNA(n) + a ribonucleoside 5'-triphosphate = RNA(n+1) + diphosphate</text>
        <dbReference type="Rhea" id="RHEA:21248"/>
        <dbReference type="Rhea" id="RHEA-COMP:14527"/>
        <dbReference type="Rhea" id="RHEA-COMP:17342"/>
        <dbReference type="ChEBI" id="CHEBI:33019"/>
        <dbReference type="ChEBI" id="CHEBI:61557"/>
        <dbReference type="ChEBI" id="CHEBI:140395"/>
        <dbReference type="EC" id="2.7.7.48"/>
    </reaction>
</comment>
<evidence type="ECO:0000256" key="2">
    <source>
        <dbReference type="ARBA" id="ARBA00005762"/>
    </source>
</evidence>
<keyword evidence="4" id="KW-0696">RNA-directed RNA polymerase</keyword>
<comment type="catalytic activity">
    <reaction evidence="13">
        <text>(R)-lactate + 2 Fe(III)-[cytochrome c] = 2 Fe(II)-[cytochrome c] + pyruvate + 2 H(+)</text>
        <dbReference type="Rhea" id="RHEA:13521"/>
        <dbReference type="Rhea" id="RHEA-COMP:10350"/>
        <dbReference type="Rhea" id="RHEA-COMP:14399"/>
        <dbReference type="ChEBI" id="CHEBI:15361"/>
        <dbReference type="ChEBI" id="CHEBI:15378"/>
        <dbReference type="ChEBI" id="CHEBI:16004"/>
        <dbReference type="ChEBI" id="CHEBI:29033"/>
        <dbReference type="ChEBI" id="CHEBI:29034"/>
        <dbReference type="EC" id="1.1.2.4"/>
    </reaction>
</comment>
<feature type="domain" description="FAD-binding PCMH-type" evidence="14">
    <location>
        <begin position="143"/>
        <end position="322"/>
    </location>
</feature>
<dbReference type="GO" id="GO:0030422">
    <property type="term" value="P:siRNA processing"/>
    <property type="evidence" value="ECO:0007669"/>
    <property type="project" value="TreeGrafter"/>
</dbReference>
<evidence type="ECO:0000256" key="8">
    <source>
        <dbReference type="ARBA" id="ARBA00022827"/>
    </source>
</evidence>
<dbReference type="GO" id="GO:0003723">
    <property type="term" value="F:RNA binding"/>
    <property type="evidence" value="ECO:0007669"/>
    <property type="project" value="UniProtKB-KW"/>
</dbReference>
<evidence type="ECO:0000256" key="1">
    <source>
        <dbReference type="ARBA" id="ARBA00001974"/>
    </source>
</evidence>
<protein>
    <submittedName>
        <fullName evidence="15">RNA dependent RNA polymerase-domain-containing protein</fullName>
    </submittedName>
</protein>
<keyword evidence="8" id="KW-0274">FAD</keyword>
<dbReference type="PROSITE" id="PS51387">
    <property type="entry name" value="FAD_PCMH"/>
    <property type="match status" value="1"/>
</dbReference>
<dbReference type="InterPro" id="IPR016164">
    <property type="entry name" value="FAD-linked_Oxase-like_C"/>
</dbReference>
<organism evidence="15 16">
    <name type="scientific">Stachybotrys elegans</name>
    <dbReference type="NCBI Taxonomy" id="80388"/>
    <lineage>
        <taxon>Eukaryota</taxon>
        <taxon>Fungi</taxon>
        <taxon>Dikarya</taxon>
        <taxon>Ascomycota</taxon>
        <taxon>Pezizomycotina</taxon>
        <taxon>Sordariomycetes</taxon>
        <taxon>Hypocreomycetidae</taxon>
        <taxon>Hypocreales</taxon>
        <taxon>Stachybotryaceae</taxon>
        <taxon>Stachybotrys</taxon>
    </lineage>
</organism>
<dbReference type="InterPro" id="IPR016171">
    <property type="entry name" value="Vanillyl_alc_oxidase_C-sub2"/>
</dbReference>
<reference evidence="15" key="1">
    <citation type="journal article" date="2021" name="Nat. Commun.">
        <title>Genetic determinants of endophytism in the Arabidopsis root mycobiome.</title>
        <authorList>
            <person name="Mesny F."/>
            <person name="Miyauchi S."/>
            <person name="Thiergart T."/>
            <person name="Pickel B."/>
            <person name="Atanasova L."/>
            <person name="Karlsson M."/>
            <person name="Huettel B."/>
            <person name="Barry K.W."/>
            <person name="Haridas S."/>
            <person name="Chen C."/>
            <person name="Bauer D."/>
            <person name="Andreopoulos W."/>
            <person name="Pangilinan J."/>
            <person name="LaButti K."/>
            <person name="Riley R."/>
            <person name="Lipzen A."/>
            <person name="Clum A."/>
            <person name="Drula E."/>
            <person name="Henrissat B."/>
            <person name="Kohler A."/>
            <person name="Grigoriev I.V."/>
            <person name="Martin F.M."/>
            <person name="Hacquard S."/>
        </authorList>
    </citation>
    <scope>NUCLEOTIDE SEQUENCE</scope>
    <source>
        <strain evidence="15">MPI-CAGE-CH-0235</strain>
    </source>
</reference>
<dbReference type="GO" id="GO:0004458">
    <property type="term" value="F:D-lactate dehydrogenase (cytochrome) activity"/>
    <property type="evidence" value="ECO:0007669"/>
    <property type="project" value="UniProtKB-EC"/>
</dbReference>
<accession>A0A8K0WK50</accession>
<comment type="cofactor">
    <cofactor evidence="1">
        <name>FAD</name>
        <dbReference type="ChEBI" id="CHEBI:57692"/>
    </cofactor>
</comment>
<dbReference type="PANTHER" id="PTHR23079:SF55">
    <property type="entry name" value="RNA-DIRECTED RNA POLYMERASE"/>
    <property type="match status" value="1"/>
</dbReference>
<dbReference type="FunFam" id="3.30.70.2740:FF:000001">
    <property type="entry name" value="D-lactate dehydrogenase mitochondrial"/>
    <property type="match status" value="1"/>
</dbReference>
<evidence type="ECO:0000256" key="5">
    <source>
        <dbReference type="ARBA" id="ARBA00022630"/>
    </source>
</evidence>
<comment type="caution">
    <text evidence="15">The sequence shown here is derived from an EMBL/GenBank/DDBJ whole genome shotgun (WGS) entry which is preliminary data.</text>
</comment>
<evidence type="ECO:0000256" key="12">
    <source>
        <dbReference type="ARBA" id="ARBA00048744"/>
    </source>
</evidence>
<evidence type="ECO:0000256" key="7">
    <source>
        <dbReference type="ARBA" id="ARBA00022695"/>
    </source>
</evidence>
<dbReference type="InterPro" id="IPR006094">
    <property type="entry name" value="Oxid_FAD_bind_N"/>
</dbReference>
<dbReference type="Pfam" id="PF26253">
    <property type="entry name" value="RdRP_head"/>
    <property type="match status" value="1"/>
</dbReference>
<dbReference type="InterPro" id="IPR036318">
    <property type="entry name" value="FAD-bd_PCMH-like_sf"/>
</dbReference>
<evidence type="ECO:0000256" key="10">
    <source>
        <dbReference type="ARBA" id="ARBA00023002"/>
    </source>
</evidence>
<dbReference type="OrthoDB" id="6513042at2759"/>
<dbReference type="Proteomes" id="UP000813444">
    <property type="component" value="Unassembled WGS sequence"/>
</dbReference>
<dbReference type="GO" id="GO:0031380">
    <property type="term" value="C:nuclear RNA-directed RNA polymerase complex"/>
    <property type="evidence" value="ECO:0007669"/>
    <property type="project" value="TreeGrafter"/>
</dbReference>
<evidence type="ECO:0000256" key="11">
    <source>
        <dbReference type="ARBA" id="ARBA00023158"/>
    </source>
</evidence>
<dbReference type="Pfam" id="PF01565">
    <property type="entry name" value="FAD_binding_4"/>
    <property type="match status" value="1"/>
</dbReference>
<dbReference type="Gene3D" id="1.10.45.10">
    <property type="entry name" value="Vanillyl-alcohol Oxidase, Chain A, domain 4"/>
    <property type="match status" value="1"/>
</dbReference>
<keyword evidence="9" id="KW-0694">RNA-binding</keyword>
<dbReference type="InterPro" id="IPR007855">
    <property type="entry name" value="RDRP"/>
</dbReference>
<evidence type="ECO:0000256" key="13">
    <source>
        <dbReference type="ARBA" id="ARBA00051436"/>
    </source>
</evidence>
<dbReference type="GO" id="GO:0071949">
    <property type="term" value="F:FAD binding"/>
    <property type="evidence" value="ECO:0007669"/>
    <property type="project" value="InterPro"/>
</dbReference>
<dbReference type="FunFam" id="1.10.45.10:FF:000001">
    <property type="entry name" value="D-lactate dehydrogenase mitochondrial"/>
    <property type="match status" value="1"/>
</dbReference>
<dbReference type="InterPro" id="IPR058752">
    <property type="entry name" value="RDRP_C_head"/>
</dbReference>
<keyword evidence="6" id="KW-0808">Transferase</keyword>
<evidence type="ECO:0000256" key="6">
    <source>
        <dbReference type="ARBA" id="ARBA00022679"/>
    </source>
</evidence>
<evidence type="ECO:0000256" key="4">
    <source>
        <dbReference type="ARBA" id="ARBA00022484"/>
    </source>
</evidence>
<dbReference type="Pfam" id="PF05183">
    <property type="entry name" value="RdRP"/>
    <property type="match status" value="1"/>
</dbReference>
<name>A0A8K0WK50_9HYPO</name>
<evidence type="ECO:0000313" key="15">
    <source>
        <dbReference type="EMBL" id="KAH7304903.1"/>
    </source>
</evidence>